<keyword evidence="1" id="KW-0472">Membrane</keyword>
<keyword evidence="1" id="KW-0812">Transmembrane</keyword>
<feature type="transmembrane region" description="Helical" evidence="1">
    <location>
        <begin position="7"/>
        <end position="31"/>
    </location>
</feature>
<feature type="transmembrane region" description="Helical" evidence="1">
    <location>
        <begin position="103"/>
        <end position="124"/>
    </location>
</feature>
<dbReference type="EMBL" id="UOFE01000026">
    <property type="protein sequence ID" value="VAW52330.1"/>
    <property type="molecule type" value="Genomic_DNA"/>
</dbReference>
<accession>A0A3B0WIK6</accession>
<dbReference type="GO" id="GO:0004800">
    <property type="term" value="F:thyroxine 5'-deiodinase activity"/>
    <property type="evidence" value="ECO:0007669"/>
    <property type="project" value="InterPro"/>
</dbReference>
<reference evidence="2" key="1">
    <citation type="submission" date="2018-06" db="EMBL/GenBank/DDBJ databases">
        <authorList>
            <person name="Zhirakovskaya E."/>
        </authorList>
    </citation>
    <scope>NUCLEOTIDE SEQUENCE</scope>
</reference>
<dbReference type="SUPFAM" id="SSF52833">
    <property type="entry name" value="Thioredoxin-like"/>
    <property type="match status" value="1"/>
</dbReference>
<organism evidence="2">
    <name type="scientific">hydrothermal vent metagenome</name>
    <dbReference type="NCBI Taxonomy" id="652676"/>
    <lineage>
        <taxon>unclassified sequences</taxon>
        <taxon>metagenomes</taxon>
        <taxon>ecological metagenomes</taxon>
    </lineage>
</organism>
<dbReference type="PANTHER" id="PTHR11781:SF22">
    <property type="entry name" value="TYPE I IODOTHYRONINE DEIODINASE"/>
    <property type="match status" value="1"/>
</dbReference>
<sequence>MKVPASLLLRLISLVLVAIGLSLLIFSSVYLLSSEEISEKYRVVMLVFGVFLLLIGIVGPVRVIYEGAKIPAEIERTILIQAVTIPLSGAAFLFAGMMNFQIYGVWACFFVGLLVLLSALLGFYPLSKNLPDTFYIGEMLSIIKSAGITGDKKDSMADRALMRWTRGREGVSVGAKAPDGTVITMKDEEVALSSFFGKNPLVLNFGSYSCPHHRKRIGEILTLMKKWRHKNVEFLTVYIAEAHTEDGWKLDNQYINDAEYTSEDDFHFSYAKNKNERKRMAEWLIVKKDFDMPLVLDSMEDGLLNAYNSWPIRLYIIHESKVIYCGDQGPFGYEPVSVDMALKQLLEK</sequence>
<evidence type="ECO:0008006" key="3">
    <source>
        <dbReference type="Google" id="ProtNLM"/>
    </source>
</evidence>
<feature type="transmembrane region" description="Helical" evidence="1">
    <location>
        <begin position="43"/>
        <end position="65"/>
    </location>
</feature>
<evidence type="ECO:0000313" key="2">
    <source>
        <dbReference type="EMBL" id="VAW52330.1"/>
    </source>
</evidence>
<proteinExistence type="predicted"/>
<dbReference type="InterPro" id="IPR036249">
    <property type="entry name" value="Thioredoxin-like_sf"/>
</dbReference>
<dbReference type="InterPro" id="IPR000643">
    <property type="entry name" value="Iodothyronine_deiodinase"/>
</dbReference>
<evidence type="ECO:0000256" key="1">
    <source>
        <dbReference type="SAM" id="Phobius"/>
    </source>
</evidence>
<dbReference type="PANTHER" id="PTHR11781">
    <property type="entry name" value="IODOTHYRONINE DEIODINASE"/>
    <property type="match status" value="1"/>
</dbReference>
<protein>
    <recommendedName>
        <fullName evidence="3">Thioredoxin domain-containing protein</fullName>
    </recommendedName>
</protein>
<dbReference type="Pfam" id="PF00837">
    <property type="entry name" value="T4_deiodinase"/>
    <property type="match status" value="1"/>
</dbReference>
<gene>
    <name evidence="2" type="ORF">MNBD_GAMMA05-176</name>
</gene>
<dbReference type="Gene3D" id="3.40.30.10">
    <property type="entry name" value="Glutaredoxin"/>
    <property type="match status" value="1"/>
</dbReference>
<dbReference type="AlphaFoldDB" id="A0A3B0WIK6"/>
<keyword evidence="1" id="KW-1133">Transmembrane helix</keyword>
<name>A0A3B0WIK6_9ZZZZ</name>
<feature type="transmembrane region" description="Helical" evidence="1">
    <location>
        <begin position="77"/>
        <end position="97"/>
    </location>
</feature>